<gene>
    <name evidence="1" type="primary">gb21184</name>
    <name evidence="1" type="ORF">PR202_gb21184</name>
</gene>
<reference evidence="1" key="1">
    <citation type="journal article" date="2018" name="DNA Res.">
        <title>Multiple hybrid de novo genome assembly of finger millet, an orphan allotetraploid crop.</title>
        <authorList>
            <person name="Hatakeyama M."/>
            <person name="Aluri S."/>
            <person name="Balachadran M.T."/>
            <person name="Sivarajan S.R."/>
            <person name="Patrignani A."/>
            <person name="Gruter S."/>
            <person name="Poveda L."/>
            <person name="Shimizu-Inatsugi R."/>
            <person name="Baeten J."/>
            <person name="Francoijs K.J."/>
            <person name="Nataraja K.N."/>
            <person name="Reddy Y.A.N."/>
            <person name="Phadnis S."/>
            <person name="Ravikumar R.L."/>
            <person name="Schlapbach R."/>
            <person name="Sreeman S.M."/>
            <person name="Shimizu K.K."/>
        </authorList>
    </citation>
    <scope>NUCLEOTIDE SEQUENCE</scope>
</reference>
<accession>A0AAV5FAJ0</accession>
<evidence type="ECO:0000313" key="2">
    <source>
        <dbReference type="Proteomes" id="UP001054889"/>
    </source>
</evidence>
<organism evidence="1 2">
    <name type="scientific">Eleusine coracana subsp. coracana</name>
    <dbReference type="NCBI Taxonomy" id="191504"/>
    <lineage>
        <taxon>Eukaryota</taxon>
        <taxon>Viridiplantae</taxon>
        <taxon>Streptophyta</taxon>
        <taxon>Embryophyta</taxon>
        <taxon>Tracheophyta</taxon>
        <taxon>Spermatophyta</taxon>
        <taxon>Magnoliopsida</taxon>
        <taxon>Liliopsida</taxon>
        <taxon>Poales</taxon>
        <taxon>Poaceae</taxon>
        <taxon>PACMAD clade</taxon>
        <taxon>Chloridoideae</taxon>
        <taxon>Cynodonteae</taxon>
        <taxon>Eleusininae</taxon>
        <taxon>Eleusine</taxon>
    </lineage>
</organism>
<proteinExistence type="predicted"/>
<sequence length="67" mass="7912">MESHLGDRIEGRCSVLESRVHEAEQKAKESFVSLEMARFEAEAERNSLEKQIDDIKLEVHYINRFFE</sequence>
<reference evidence="1" key="2">
    <citation type="submission" date="2021-12" db="EMBL/GenBank/DDBJ databases">
        <title>Resequencing data analysis of finger millet.</title>
        <authorList>
            <person name="Hatakeyama M."/>
            <person name="Aluri S."/>
            <person name="Balachadran M.T."/>
            <person name="Sivarajan S.R."/>
            <person name="Poveda L."/>
            <person name="Shimizu-Inatsugi R."/>
            <person name="Schlapbach R."/>
            <person name="Sreeman S.M."/>
            <person name="Shimizu K.K."/>
        </authorList>
    </citation>
    <scope>NUCLEOTIDE SEQUENCE</scope>
</reference>
<comment type="caution">
    <text evidence="1">The sequence shown here is derived from an EMBL/GenBank/DDBJ whole genome shotgun (WGS) entry which is preliminary data.</text>
</comment>
<name>A0AAV5FAJ0_ELECO</name>
<dbReference type="Proteomes" id="UP001054889">
    <property type="component" value="Unassembled WGS sequence"/>
</dbReference>
<dbReference type="AlphaFoldDB" id="A0AAV5FAJ0"/>
<dbReference type="EMBL" id="BQKI01000084">
    <property type="protein sequence ID" value="GJN32664.1"/>
    <property type="molecule type" value="Genomic_DNA"/>
</dbReference>
<evidence type="ECO:0000313" key="1">
    <source>
        <dbReference type="EMBL" id="GJN32664.1"/>
    </source>
</evidence>
<keyword evidence="2" id="KW-1185">Reference proteome</keyword>
<protein>
    <submittedName>
        <fullName evidence="1">Uncharacterized protein</fullName>
    </submittedName>
</protein>